<feature type="region of interest" description="Disordered" evidence="1">
    <location>
        <begin position="466"/>
        <end position="698"/>
    </location>
</feature>
<dbReference type="VEuPathDB" id="FungiDB:F503_08315"/>
<dbReference type="AlphaFoldDB" id="S3BX19"/>
<dbReference type="HOGENOM" id="CLU_394876_0_0_1"/>
<evidence type="ECO:0000313" key="2">
    <source>
        <dbReference type="EMBL" id="EPE05784.1"/>
    </source>
</evidence>
<proteinExistence type="predicted"/>
<accession>S3BX19</accession>
<feature type="compositionally biased region" description="Low complexity" evidence="1">
    <location>
        <begin position="689"/>
        <end position="698"/>
    </location>
</feature>
<sequence>MEARYALRLYQDAWLFDYDSVRSFIERLDHLHSILKSSGGQLSDKTRIWHCLNCLEDADPEWVTNLIDSTLALPPKLAYWTVFRTWAAFSKELICRAVDATALLPGRETAGRKKRPSRRTFRIEKDALSDASSISDDGINTDTASYAGSDLEDGYETDYATRARKASGSHNPTAEKGDRKPKAGALTSKDPRRPKPRRKFGARLHEFTDYQFHCDDDSYFADEDQKTVVINGERRFLIPGNNQARRSRRGLLIDAERGVLKFYFFKRFAFCPKCSECKLRHPVETYSFCRYCYFCHLGGEEECYHLHPELRGTRSEKGKYRRTLDAGPDIEHVQQTGPTFSIDDLSEFGYDSKNAMTRGAVQRSRRRILFMPVEEQGDAVQALLQMITDDRCDRKRAQDAKLAKEQQRNQQQQEREERERQEREQLEKERLEKERLAVEWQEKTRLAKEEWDRQLLELERLEIRQRGPARQETQHRVEERLDETVMQPMASNKGAPSKKKPRPPKPSSNNSNPPPPQSGRNKRQPKPKPSARGASPALPSQAQLDPSGVPPNSMILSRGNPPASPEITLAAPSTSRGPSTVPGPSTTQTLLGSSLIYPEQPPATAVPDTSTQTPGAGGVKIPQRLEAPAFMKNRRRWSSMESLSTSSSEESIQQFDKARREAKNKMLPGKGPRGGADERPSGPRRNARGRAAGGAALT</sequence>
<name>S3BX19_OPHP1</name>
<protein>
    <submittedName>
        <fullName evidence="2">Uncharacterized protein</fullName>
    </submittedName>
</protein>
<feature type="compositionally biased region" description="Polar residues" evidence="1">
    <location>
        <begin position="571"/>
        <end position="592"/>
    </location>
</feature>
<dbReference type="EMBL" id="KE148155">
    <property type="protein sequence ID" value="EPE05784.1"/>
    <property type="molecule type" value="Genomic_DNA"/>
</dbReference>
<feature type="compositionally biased region" description="Basic and acidic residues" evidence="1">
    <location>
        <begin position="472"/>
        <end position="483"/>
    </location>
</feature>
<reference evidence="2 3" key="1">
    <citation type="journal article" date="2013" name="BMC Genomics">
        <title>The genome and transcriptome of the pine saprophyte Ophiostoma piceae, and a comparison with the bark beetle-associated pine pathogen Grosmannia clavigera.</title>
        <authorList>
            <person name="Haridas S."/>
            <person name="Wang Y."/>
            <person name="Lim L."/>
            <person name="Massoumi Alamouti S."/>
            <person name="Jackman S."/>
            <person name="Docking R."/>
            <person name="Robertson G."/>
            <person name="Birol I."/>
            <person name="Bohlmann J."/>
            <person name="Breuil C."/>
        </authorList>
    </citation>
    <scope>NUCLEOTIDE SEQUENCE [LARGE SCALE GENOMIC DNA]</scope>
    <source>
        <strain evidence="2 3">UAMH 11346</strain>
    </source>
</reference>
<dbReference type="OrthoDB" id="10330107at2759"/>
<evidence type="ECO:0000256" key="1">
    <source>
        <dbReference type="SAM" id="MobiDB-lite"/>
    </source>
</evidence>
<dbReference type="eggNOG" id="ENOG502RJ93">
    <property type="taxonomic scope" value="Eukaryota"/>
</dbReference>
<gene>
    <name evidence="2" type="ORF">F503_08315</name>
</gene>
<evidence type="ECO:0000313" key="3">
    <source>
        <dbReference type="Proteomes" id="UP000016923"/>
    </source>
</evidence>
<organism evidence="2 3">
    <name type="scientific">Ophiostoma piceae (strain UAMH 11346)</name>
    <name type="common">Sap stain fungus</name>
    <dbReference type="NCBI Taxonomy" id="1262450"/>
    <lineage>
        <taxon>Eukaryota</taxon>
        <taxon>Fungi</taxon>
        <taxon>Dikarya</taxon>
        <taxon>Ascomycota</taxon>
        <taxon>Pezizomycotina</taxon>
        <taxon>Sordariomycetes</taxon>
        <taxon>Sordariomycetidae</taxon>
        <taxon>Ophiostomatales</taxon>
        <taxon>Ophiostomataceae</taxon>
        <taxon>Ophiostoma</taxon>
    </lineage>
</organism>
<feature type="region of interest" description="Disordered" evidence="1">
    <location>
        <begin position="162"/>
        <end position="200"/>
    </location>
</feature>
<feature type="compositionally biased region" description="Low complexity" evidence="1">
    <location>
        <begin position="639"/>
        <end position="651"/>
    </location>
</feature>
<keyword evidence="3" id="KW-1185">Reference proteome</keyword>
<dbReference type="Proteomes" id="UP000016923">
    <property type="component" value="Unassembled WGS sequence"/>
</dbReference>
<feature type="region of interest" description="Disordered" evidence="1">
    <location>
        <begin position="395"/>
        <end position="430"/>
    </location>
</feature>